<feature type="binding site" evidence="1">
    <location>
        <position position="107"/>
    </location>
    <ligand>
        <name>Mn(2+)</name>
        <dbReference type="ChEBI" id="CHEBI:29035"/>
        <label>2</label>
    </ligand>
</feature>
<dbReference type="Proteomes" id="UP000182149">
    <property type="component" value="Unassembled WGS sequence"/>
</dbReference>
<dbReference type="InterPro" id="IPR036264">
    <property type="entry name" value="Bact_exopeptidase_dim_dom"/>
</dbReference>
<keyword evidence="4" id="KW-1185">Reference proteome</keyword>
<dbReference type="SUPFAM" id="SSF53187">
    <property type="entry name" value="Zn-dependent exopeptidases"/>
    <property type="match status" value="1"/>
</dbReference>
<feature type="domain" description="Peptidase M20 dimerisation" evidence="2">
    <location>
        <begin position="187"/>
        <end position="280"/>
    </location>
</feature>
<evidence type="ECO:0000256" key="1">
    <source>
        <dbReference type="PIRSR" id="PIRSR005962-1"/>
    </source>
</evidence>
<dbReference type="GO" id="GO:0046872">
    <property type="term" value="F:metal ion binding"/>
    <property type="evidence" value="ECO:0007669"/>
    <property type="project" value="UniProtKB-KW"/>
</dbReference>
<comment type="caution">
    <text evidence="3">The sequence shown here is derived from an EMBL/GenBank/DDBJ whole genome shotgun (WGS) entry which is preliminary data.</text>
</comment>
<dbReference type="GO" id="GO:0016787">
    <property type="term" value="F:hydrolase activity"/>
    <property type="evidence" value="ECO:0007669"/>
    <property type="project" value="UniProtKB-KW"/>
</dbReference>
<accession>A0A1L8QRB9</accession>
<name>A0A1L8QRB9_9ENTE</name>
<organism evidence="3 4">
    <name type="scientific">Enterococcus aquimarinus</name>
    <dbReference type="NCBI Taxonomy" id="328396"/>
    <lineage>
        <taxon>Bacteria</taxon>
        <taxon>Bacillati</taxon>
        <taxon>Bacillota</taxon>
        <taxon>Bacilli</taxon>
        <taxon>Lactobacillales</taxon>
        <taxon>Enterococcaceae</taxon>
        <taxon>Enterococcus</taxon>
    </lineage>
</organism>
<dbReference type="AlphaFoldDB" id="A0A1L8QRB9"/>
<dbReference type="PIRSF" id="PIRSF005962">
    <property type="entry name" value="Pept_M20D_amidohydro"/>
    <property type="match status" value="1"/>
</dbReference>
<dbReference type="InterPro" id="IPR002933">
    <property type="entry name" value="Peptidase_M20"/>
</dbReference>
<keyword evidence="1" id="KW-0464">Manganese</keyword>
<dbReference type="Gene3D" id="3.40.630.10">
    <property type="entry name" value="Zn peptidases"/>
    <property type="match status" value="1"/>
</dbReference>
<dbReference type="STRING" id="328396.RU93_GL000436"/>
<keyword evidence="1" id="KW-0479">Metal-binding</keyword>
<dbReference type="NCBIfam" id="TIGR01891">
    <property type="entry name" value="amidohydrolases"/>
    <property type="match status" value="1"/>
</dbReference>
<sequence length="397" mass="44913">MMSKVFEVEIKKMMNQTVRWRRYFHQYPELSNEEYQTADYLEKVIQSMDANLTVERPLPTTVTVCLKGKFPGKRIIFRADIDALPIEEQTDFSFKSVYQNRMHACGHDGHMAMLLTVLQILLGYKEQLHGEILFVFQSAEEIGGARELIKTSILDNVEAAYAVHLWPDAKVGKYQLASGPIMAAGSWFHIEIIGLGGHAGRPHQAIDPINATLDMIQSIKAQINRKIDPLVPNVLSITYIQAGDATNVIPDKLRFGGTIRTLDQRALLDLHRIINETLQTYSTLYEFSYHSEFEIDHLKEGDAPSSPLVNDEKLVNELRGNLIRNYGNCVEKFVPTLAGEDFSFYSLKVPVSFAIVGAAPNKTYPLHHPKFDFDENALEWGVRLFLTVAEGMIGREN</sequence>
<dbReference type="Gene3D" id="3.30.70.360">
    <property type="match status" value="1"/>
</dbReference>
<dbReference type="SUPFAM" id="SSF55031">
    <property type="entry name" value="Bacterial exopeptidase dimerisation domain"/>
    <property type="match status" value="1"/>
</dbReference>
<feature type="binding site" evidence="1">
    <location>
        <position position="164"/>
    </location>
    <ligand>
        <name>Mn(2+)</name>
        <dbReference type="ChEBI" id="CHEBI:29035"/>
        <label>2</label>
    </ligand>
</feature>
<comment type="cofactor">
    <cofactor evidence="1">
        <name>Mn(2+)</name>
        <dbReference type="ChEBI" id="CHEBI:29035"/>
    </cofactor>
    <text evidence="1">The Mn(2+) ion enhances activity.</text>
</comment>
<reference evidence="3 4" key="1">
    <citation type="submission" date="2014-12" db="EMBL/GenBank/DDBJ databases">
        <title>Draft genome sequences of 29 type strains of Enterococci.</title>
        <authorList>
            <person name="Zhong Z."/>
            <person name="Sun Z."/>
            <person name="Liu W."/>
            <person name="Zhang W."/>
            <person name="Zhang H."/>
        </authorList>
    </citation>
    <scope>NUCLEOTIDE SEQUENCE [LARGE SCALE GENOMIC DNA]</scope>
    <source>
        <strain evidence="3 4">DSM 17690</strain>
    </source>
</reference>
<feature type="binding site" evidence="1">
    <location>
        <position position="105"/>
    </location>
    <ligand>
        <name>Mn(2+)</name>
        <dbReference type="ChEBI" id="CHEBI:29035"/>
        <label>2</label>
    </ligand>
</feature>
<dbReference type="EMBL" id="JXKD01000011">
    <property type="protein sequence ID" value="OJG09986.1"/>
    <property type="molecule type" value="Genomic_DNA"/>
</dbReference>
<dbReference type="Pfam" id="PF07687">
    <property type="entry name" value="M20_dimer"/>
    <property type="match status" value="1"/>
</dbReference>
<evidence type="ECO:0000313" key="3">
    <source>
        <dbReference type="EMBL" id="OJG09986.1"/>
    </source>
</evidence>
<proteinExistence type="predicted"/>
<evidence type="ECO:0000259" key="2">
    <source>
        <dbReference type="Pfam" id="PF07687"/>
    </source>
</evidence>
<feature type="binding site" evidence="1">
    <location>
        <position position="367"/>
    </location>
    <ligand>
        <name>Mn(2+)</name>
        <dbReference type="ChEBI" id="CHEBI:29035"/>
        <label>2</label>
    </ligand>
</feature>
<keyword evidence="3" id="KW-0378">Hydrolase</keyword>
<dbReference type="PANTHER" id="PTHR11014:SF63">
    <property type="entry name" value="METALLOPEPTIDASE, PUTATIVE (AFU_ORTHOLOGUE AFUA_6G09600)-RELATED"/>
    <property type="match status" value="1"/>
</dbReference>
<dbReference type="PANTHER" id="PTHR11014">
    <property type="entry name" value="PEPTIDASE M20 FAMILY MEMBER"/>
    <property type="match status" value="1"/>
</dbReference>
<dbReference type="InterPro" id="IPR011650">
    <property type="entry name" value="Peptidase_M20_dimer"/>
</dbReference>
<feature type="binding site" evidence="1">
    <location>
        <position position="141"/>
    </location>
    <ligand>
        <name>Mn(2+)</name>
        <dbReference type="ChEBI" id="CHEBI:29035"/>
        <label>2</label>
    </ligand>
</feature>
<gene>
    <name evidence="3" type="ORF">RU93_GL000436</name>
</gene>
<dbReference type="InterPro" id="IPR017439">
    <property type="entry name" value="Amidohydrolase"/>
</dbReference>
<protein>
    <submittedName>
        <fullName evidence="3">N-acyl-L-amino acid amidohydrolase</fullName>
    </submittedName>
</protein>
<dbReference type="Pfam" id="PF01546">
    <property type="entry name" value="Peptidase_M20"/>
    <property type="match status" value="1"/>
</dbReference>
<evidence type="ECO:0000313" key="4">
    <source>
        <dbReference type="Proteomes" id="UP000182149"/>
    </source>
</evidence>